<evidence type="ECO:0000313" key="2">
    <source>
        <dbReference type="EMBL" id="RZU11320.1"/>
    </source>
</evidence>
<keyword evidence="3" id="KW-1185">Reference proteome</keyword>
<evidence type="ECO:0000256" key="1">
    <source>
        <dbReference type="SAM" id="Phobius"/>
    </source>
</evidence>
<feature type="transmembrane region" description="Helical" evidence="1">
    <location>
        <begin position="52"/>
        <end position="71"/>
    </location>
</feature>
<gene>
    <name evidence="2" type="ORF">EV645_6482</name>
</gene>
<sequence length="81" mass="9150">MAESRVTVRRRFWFEAVLAAVTGVLFVVTLFWHEWLEAFGFDPDHGDGSAEWLIVGVLLLICVASSAVARIEWRRTAIDSV</sequence>
<keyword evidence="1" id="KW-0472">Membrane</keyword>
<keyword evidence="1" id="KW-0812">Transmembrane</keyword>
<organism evidence="2 3">
    <name type="scientific">Kribbella rubisoli</name>
    <dbReference type="NCBI Taxonomy" id="3075929"/>
    <lineage>
        <taxon>Bacteria</taxon>
        <taxon>Bacillati</taxon>
        <taxon>Actinomycetota</taxon>
        <taxon>Actinomycetes</taxon>
        <taxon>Propionibacteriales</taxon>
        <taxon>Kribbellaceae</taxon>
        <taxon>Kribbella</taxon>
    </lineage>
</organism>
<accession>A0A4Q7WMR4</accession>
<dbReference type="Proteomes" id="UP000292027">
    <property type="component" value="Unassembled WGS sequence"/>
</dbReference>
<comment type="caution">
    <text evidence="2">The sequence shown here is derived from an EMBL/GenBank/DDBJ whole genome shotgun (WGS) entry which is preliminary data.</text>
</comment>
<feature type="transmembrane region" description="Helical" evidence="1">
    <location>
        <begin position="12"/>
        <end position="32"/>
    </location>
</feature>
<evidence type="ECO:0000313" key="3">
    <source>
        <dbReference type="Proteomes" id="UP000292027"/>
    </source>
</evidence>
<dbReference type="EMBL" id="SHKR01000015">
    <property type="protein sequence ID" value="RZU11320.1"/>
    <property type="molecule type" value="Genomic_DNA"/>
</dbReference>
<name>A0A4Q7WMR4_9ACTN</name>
<protein>
    <submittedName>
        <fullName evidence="2">Uncharacterized protein</fullName>
    </submittedName>
</protein>
<dbReference type="AlphaFoldDB" id="A0A4Q7WMR4"/>
<reference evidence="2 3" key="1">
    <citation type="journal article" date="2015" name="Stand. Genomic Sci.">
        <title>Genomic Encyclopedia of Bacterial and Archaeal Type Strains, Phase III: the genomes of soil and plant-associated and newly described type strains.</title>
        <authorList>
            <person name="Whitman W.B."/>
            <person name="Woyke T."/>
            <person name="Klenk H.P."/>
            <person name="Zhou Y."/>
            <person name="Lilburn T.G."/>
            <person name="Beck B.J."/>
            <person name="De Vos P."/>
            <person name="Vandamme P."/>
            <person name="Eisen J.A."/>
            <person name="Garrity G."/>
            <person name="Hugenholtz P."/>
            <person name="Kyrpides N.C."/>
        </authorList>
    </citation>
    <scope>NUCLEOTIDE SEQUENCE [LARGE SCALE GENOMIC DNA]</scope>
    <source>
        <strain evidence="2 3">VKM Ac-2540</strain>
    </source>
</reference>
<keyword evidence="1" id="KW-1133">Transmembrane helix</keyword>
<dbReference type="RefSeq" id="WP_130447774.1">
    <property type="nucleotide sequence ID" value="NZ_SHKR01000015.1"/>
</dbReference>
<dbReference type="OrthoDB" id="3636175at2"/>
<proteinExistence type="predicted"/>